<dbReference type="FunFam" id="1.25.40.10:FF:001104">
    <property type="entry name" value="Uncharacterized protein"/>
    <property type="match status" value="1"/>
</dbReference>
<dbReference type="SUPFAM" id="SSF48452">
    <property type="entry name" value="TPR-like"/>
    <property type="match status" value="1"/>
</dbReference>
<feature type="repeat" description="PPR" evidence="3">
    <location>
        <begin position="886"/>
        <end position="920"/>
    </location>
</feature>
<comment type="similarity">
    <text evidence="1">Belongs to the PPR family. PCMP-H subfamily.</text>
</comment>
<reference evidence="6 7" key="1">
    <citation type="submission" date="2019-04" db="EMBL/GenBank/DDBJ databases">
        <title>An improved genome assembly and genetic linkage map for asparagus bean, Vigna unguiculata ssp. sesquipedialis.</title>
        <authorList>
            <person name="Xia Q."/>
            <person name="Zhang R."/>
            <person name="Dong Y."/>
        </authorList>
    </citation>
    <scope>NUCLEOTIDE SEQUENCE [LARGE SCALE GENOMIC DNA]</scope>
    <source>
        <tissue evidence="6">Leaf</tissue>
    </source>
</reference>
<dbReference type="PANTHER" id="PTHR47926:SF452">
    <property type="entry name" value="PENTATRICOPEPTIDE REPEAT-CONTAINING PROTEIN"/>
    <property type="match status" value="1"/>
</dbReference>
<keyword evidence="2" id="KW-0677">Repeat</keyword>
<dbReference type="Pfam" id="PF20431">
    <property type="entry name" value="E_motif"/>
    <property type="match status" value="1"/>
</dbReference>
<feature type="compositionally biased region" description="Polar residues" evidence="4">
    <location>
        <begin position="243"/>
        <end position="258"/>
    </location>
</feature>
<feature type="region of interest" description="Disordered" evidence="4">
    <location>
        <begin position="153"/>
        <end position="210"/>
    </location>
</feature>
<proteinExistence type="inferred from homology"/>
<feature type="compositionally biased region" description="Pro residues" evidence="4">
    <location>
        <begin position="91"/>
        <end position="100"/>
    </location>
</feature>
<dbReference type="PANTHER" id="PTHR47926">
    <property type="entry name" value="PENTATRICOPEPTIDE REPEAT-CONTAINING PROTEIN"/>
    <property type="match status" value="1"/>
</dbReference>
<feature type="repeat" description="PPR" evidence="3">
    <location>
        <begin position="987"/>
        <end position="1021"/>
    </location>
</feature>
<evidence type="ECO:0000256" key="1">
    <source>
        <dbReference type="ARBA" id="ARBA00006643"/>
    </source>
</evidence>
<dbReference type="FunFam" id="1.25.40.10:FF:000364">
    <property type="entry name" value="Pentatricopeptide repeat (PPR-like) superfamily protein"/>
    <property type="match status" value="1"/>
</dbReference>
<dbReference type="PROSITE" id="PS51375">
    <property type="entry name" value="PPR"/>
    <property type="match status" value="5"/>
</dbReference>
<gene>
    <name evidence="6" type="ORF">DEO72_LG2g809</name>
</gene>
<dbReference type="GO" id="GO:0008270">
    <property type="term" value="F:zinc ion binding"/>
    <property type="evidence" value="ECO:0007669"/>
    <property type="project" value="InterPro"/>
</dbReference>
<dbReference type="FunFam" id="1.25.40.10:FF:000463">
    <property type="entry name" value="Pentatricopeptide repeat-containing protein"/>
    <property type="match status" value="1"/>
</dbReference>
<evidence type="ECO:0000313" key="7">
    <source>
        <dbReference type="Proteomes" id="UP000501690"/>
    </source>
</evidence>
<dbReference type="GO" id="GO:0010467">
    <property type="term" value="P:gene expression"/>
    <property type="evidence" value="ECO:0007669"/>
    <property type="project" value="UniProtKB-ARBA"/>
</dbReference>
<feature type="repeat" description="PPR" evidence="3">
    <location>
        <begin position="785"/>
        <end position="819"/>
    </location>
</feature>
<dbReference type="GO" id="GO:0016071">
    <property type="term" value="P:mRNA metabolic process"/>
    <property type="evidence" value="ECO:0007669"/>
    <property type="project" value="UniProtKB-ARBA"/>
</dbReference>
<evidence type="ECO:0000259" key="5">
    <source>
        <dbReference type="Pfam" id="PF14432"/>
    </source>
</evidence>
<evidence type="ECO:0000313" key="6">
    <source>
        <dbReference type="EMBL" id="QCD80488.1"/>
    </source>
</evidence>
<dbReference type="GO" id="GO:0009451">
    <property type="term" value="P:RNA modification"/>
    <property type="evidence" value="ECO:0007669"/>
    <property type="project" value="InterPro"/>
</dbReference>
<dbReference type="GO" id="GO:0004519">
    <property type="term" value="F:endonuclease activity"/>
    <property type="evidence" value="ECO:0007669"/>
    <property type="project" value="UniProtKB-KW"/>
</dbReference>
<accession>A0A4D6KS38</accession>
<feature type="region of interest" description="Disordered" evidence="4">
    <location>
        <begin position="40"/>
        <end position="109"/>
    </location>
</feature>
<dbReference type="Pfam" id="PF01535">
    <property type="entry name" value="PPR"/>
    <property type="match status" value="5"/>
</dbReference>
<name>A0A4D6KS38_VIGUN</name>
<sequence length="1395" mass="154019">MDVCESEQALRKHRIGTRQPFLGLAEKNNAITSRRLATREITSRYRSPSPTRATPSGSRRCPSPSLTRPTTPTSSKLLPKRAQSTERKRPATPPSPPRPSTPVQDSSIDVNLSSRRAAGSRMPEALWPSTMRSLSVSFQSDTISIPVIKKEKPVTSAVDRTLRPNSNVTHKQVQTPIVRKPTPERKRSPLKGNNASNQTENSKPDDGLHSRLIDQHRWPSRISGKVCSSASSRGIDHTDKTTRTLNSSVPGTSVSSLRRLSLPGDASKPLRKASSDASRLMLLVENGRIGSEMRPIDDNFQALRPHKFVPAITLDKTGLAVTGVRSQFLPNPGSGLSSPSKTSVLSSSSSRGVVSPSRSRPSTPPRGVSPSRIRPTNSSNQSNNSISVLSFIADFKKGKKGAALVEDAHQLRLLYNRYLQWRFINAQAEDVFYIQNAKAEKSLYNVWHTTLSIWETIIRKRINLQQLQLELKLNSILNDQMAYLDDWAVLESGHIDALSGTVEDLEASTLRLPLTGGAKADIEHLKLAICSAVDAMQAMGSAICPLLSRVEGMNNLIAEVAVVSAQEKAMLDECEALLNFATAMQVEEYSLRTHLMQIKQGFMVHKSKVEAVVCCIQMIRGDISRNTLLALINKACSFPHLAETHAQLIRNGYHHDLATVTKLTQKLFDVGATRHARDLFFSVPKPDIFLFNVVIKGLSFFPNASSVSLYAHLRKNTSLSPDNFTYAFAVAACPDDKLGMCLHTHAVVDGFASNLFVASALVDLYCKFSRVGYARKVFDKMPERDTVLWNTMITGLVRNCCYDDSVQVFRDMVAQEVQLDSTTVATVLPAVAEMQEGKVGMGIQCLALKLGFHFDDYVLTGLISVFSKCGDVDTAKLLFGMIKKPDLVSYNAMISGFSCNGETECGVNLFRELLVSGERVSSSTMVGLIPVSSPFGHLHLACCIQGFCVKSAIILHPSVSTALTTIYSRLNEIDLARRLFDESSEKTVAAWNAMISGYTQNGLTETAISLFQEMMATDFIPNPVTITSILSACAQLGALSFGKWVHQLIRSKNLEPNIYVLTALIDMYAKCGNILEAWQLFDSMSEKNTVTWNTMIFGYGLHGYGHEALQLFNEMLELGFQPSSVTFLSVLYACSHAGLVREGDEIFNAMVNKYRIVPLAEHYACMVDILGRAGQLEKALEFVRRMPVEPGPAVWGTLLGACMIHKDTKIARVASERLFELDPGSVGYYVLLSNIYSAERNFPKAASVREVVKKRKLSKTPGCTLIEVNGSPHVFVSGDRSHSQAVAIYAKLEKLTSKMREMGYKPETVTALHDVEEEEKELMFNVHSEKLAIAFGLITSEPGTEIRIIKNLRVCLDCHTATKFISKITERVIVVRDANRFHHFKDGTCSCGDYW</sequence>
<feature type="region of interest" description="Disordered" evidence="4">
    <location>
        <begin position="223"/>
        <end position="275"/>
    </location>
</feature>
<protein>
    <submittedName>
        <fullName evidence="6">Structure-specific endonuclease subunit SLX1</fullName>
    </submittedName>
</protein>
<dbReference type="FunFam" id="1.25.40.10:FF:000344">
    <property type="entry name" value="Pentatricopeptide repeat-containing protein"/>
    <property type="match status" value="1"/>
</dbReference>
<evidence type="ECO:0000256" key="2">
    <source>
        <dbReference type="ARBA" id="ARBA00022737"/>
    </source>
</evidence>
<dbReference type="Proteomes" id="UP000501690">
    <property type="component" value="Linkage Group LG2"/>
</dbReference>
<feature type="compositionally biased region" description="Low complexity" evidence="4">
    <location>
        <begin position="58"/>
        <end position="77"/>
    </location>
</feature>
<feature type="compositionally biased region" description="Polar residues" evidence="4">
    <location>
        <begin position="44"/>
        <end position="57"/>
    </location>
</feature>
<feature type="repeat" description="PPR" evidence="3">
    <location>
        <begin position="1057"/>
        <end position="1087"/>
    </location>
</feature>
<organism evidence="6 7">
    <name type="scientific">Vigna unguiculata</name>
    <name type="common">Cowpea</name>
    <dbReference type="NCBI Taxonomy" id="3917"/>
    <lineage>
        <taxon>Eukaryota</taxon>
        <taxon>Viridiplantae</taxon>
        <taxon>Streptophyta</taxon>
        <taxon>Embryophyta</taxon>
        <taxon>Tracheophyta</taxon>
        <taxon>Spermatophyta</taxon>
        <taxon>Magnoliopsida</taxon>
        <taxon>eudicotyledons</taxon>
        <taxon>Gunneridae</taxon>
        <taxon>Pentapetalae</taxon>
        <taxon>rosids</taxon>
        <taxon>fabids</taxon>
        <taxon>Fabales</taxon>
        <taxon>Fabaceae</taxon>
        <taxon>Papilionoideae</taxon>
        <taxon>50 kb inversion clade</taxon>
        <taxon>NPAAA clade</taxon>
        <taxon>indigoferoid/millettioid clade</taxon>
        <taxon>Phaseoleae</taxon>
        <taxon>Vigna</taxon>
    </lineage>
</organism>
<feature type="compositionally biased region" description="Polar residues" evidence="4">
    <location>
        <begin position="163"/>
        <end position="175"/>
    </location>
</feature>
<dbReference type="Pfam" id="PF04484">
    <property type="entry name" value="QWRF"/>
    <property type="match status" value="1"/>
</dbReference>
<evidence type="ECO:0000256" key="3">
    <source>
        <dbReference type="PROSITE-ProRule" id="PRU00708"/>
    </source>
</evidence>
<keyword evidence="7" id="KW-1185">Reference proteome</keyword>
<dbReference type="NCBIfam" id="TIGR00756">
    <property type="entry name" value="PPR"/>
    <property type="match status" value="5"/>
</dbReference>
<feature type="compositionally biased region" description="Polar residues" evidence="4">
    <location>
        <begin position="191"/>
        <end position="201"/>
    </location>
</feature>
<evidence type="ECO:0000256" key="4">
    <source>
        <dbReference type="SAM" id="MobiDB-lite"/>
    </source>
</evidence>
<dbReference type="GO" id="GO:0003723">
    <property type="term" value="F:RNA binding"/>
    <property type="evidence" value="ECO:0007669"/>
    <property type="project" value="InterPro"/>
</dbReference>
<dbReference type="InterPro" id="IPR011990">
    <property type="entry name" value="TPR-like_helical_dom_sf"/>
</dbReference>
<dbReference type="Pfam" id="PF13041">
    <property type="entry name" value="PPR_2"/>
    <property type="match status" value="2"/>
</dbReference>
<dbReference type="EMBL" id="CP039346">
    <property type="protein sequence ID" value="QCD80488.1"/>
    <property type="molecule type" value="Genomic_DNA"/>
</dbReference>
<feature type="region of interest" description="Disordered" evidence="4">
    <location>
        <begin position="329"/>
        <end position="382"/>
    </location>
</feature>
<feature type="repeat" description="PPR" evidence="3">
    <location>
        <begin position="1088"/>
        <end position="1122"/>
    </location>
</feature>
<dbReference type="InterPro" id="IPR007573">
    <property type="entry name" value="QWRF"/>
</dbReference>
<dbReference type="Gene3D" id="1.25.40.10">
    <property type="entry name" value="Tetratricopeptide repeat domain"/>
    <property type="match status" value="4"/>
</dbReference>
<keyword evidence="6" id="KW-0540">Nuclease</keyword>
<dbReference type="Pfam" id="PF12854">
    <property type="entry name" value="PPR_1"/>
    <property type="match status" value="1"/>
</dbReference>
<keyword evidence="6" id="KW-0378">Hydrolase</keyword>
<dbReference type="InterPro" id="IPR046960">
    <property type="entry name" value="PPR_At4g14850-like_plant"/>
</dbReference>
<dbReference type="Pfam" id="PF14432">
    <property type="entry name" value="DYW_deaminase"/>
    <property type="match status" value="1"/>
</dbReference>
<keyword evidence="6" id="KW-0255">Endonuclease</keyword>
<feature type="domain" description="DYW" evidence="5">
    <location>
        <begin position="1303"/>
        <end position="1395"/>
    </location>
</feature>
<dbReference type="InterPro" id="IPR046848">
    <property type="entry name" value="E_motif"/>
</dbReference>
<dbReference type="InterPro" id="IPR002885">
    <property type="entry name" value="PPR_rpt"/>
</dbReference>
<dbReference type="InterPro" id="IPR032867">
    <property type="entry name" value="DYW_dom"/>
</dbReference>